<name>A0A8J7KK34_9ACTN</name>
<organism evidence="1 2">
    <name type="scientific">Longispora fulva</name>
    <dbReference type="NCBI Taxonomy" id="619741"/>
    <lineage>
        <taxon>Bacteria</taxon>
        <taxon>Bacillati</taxon>
        <taxon>Actinomycetota</taxon>
        <taxon>Actinomycetes</taxon>
        <taxon>Micromonosporales</taxon>
        <taxon>Micromonosporaceae</taxon>
        <taxon>Longispora</taxon>
    </lineage>
</organism>
<sequence length="273" mass="28910">MRIFEDRSGLVDGAAVARHRRAVAALFDGYDDRLFVVVDPGRALVGEHATRLAGLAKGLEKDLLIALRIGVEGRPAAGEVAWGLPVAVEYAPRVRVPRSRGLDRWLNPEGARTGARAAALDRRLSVSGLRAQIRRRPAAEEVRGATVHLAHAAWVTVDGRSGVLPPFPMPVGVRPAPGRDGSVGQGCHPVLPSSAPRRVTAALAALASAGRPARLVVDATAADRRVVDEWAWRIAEGERGVAGLMLDADGSGVDRAEGVLRVLAAAVRERRHG</sequence>
<dbReference type="AlphaFoldDB" id="A0A8J7KK34"/>
<accession>A0A8J7KK34</accession>
<evidence type="ECO:0000313" key="2">
    <source>
        <dbReference type="Proteomes" id="UP000622552"/>
    </source>
</evidence>
<dbReference type="RefSeq" id="WP_197004449.1">
    <property type="nucleotide sequence ID" value="NZ_BONS01000020.1"/>
</dbReference>
<reference evidence="1" key="1">
    <citation type="submission" date="2020-11" db="EMBL/GenBank/DDBJ databases">
        <title>Sequencing the genomes of 1000 actinobacteria strains.</title>
        <authorList>
            <person name="Klenk H.-P."/>
        </authorList>
    </citation>
    <scope>NUCLEOTIDE SEQUENCE</scope>
    <source>
        <strain evidence="1">DSM 45356</strain>
    </source>
</reference>
<protein>
    <submittedName>
        <fullName evidence="1">Uncharacterized protein</fullName>
    </submittedName>
</protein>
<dbReference type="EMBL" id="JADOUF010000001">
    <property type="protein sequence ID" value="MBG6137599.1"/>
    <property type="molecule type" value="Genomic_DNA"/>
</dbReference>
<comment type="caution">
    <text evidence="1">The sequence shown here is derived from an EMBL/GenBank/DDBJ whole genome shotgun (WGS) entry which is preliminary data.</text>
</comment>
<dbReference type="Proteomes" id="UP000622552">
    <property type="component" value="Unassembled WGS sequence"/>
</dbReference>
<proteinExistence type="predicted"/>
<evidence type="ECO:0000313" key="1">
    <source>
        <dbReference type="EMBL" id="MBG6137599.1"/>
    </source>
</evidence>
<gene>
    <name evidence="1" type="ORF">IW245_003793</name>
</gene>
<keyword evidence="2" id="KW-1185">Reference proteome</keyword>